<evidence type="ECO:0000256" key="2">
    <source>
        <dbReference type="SAM" id="SignalP"/>
    </source>
</evidence>
<dbReference type="InterPro" id="IPR026289">
    <property type="entry name" value="SBP_TakP-like"/>
</dbReference>
<proteinExistence type="predicted"/>
<evidence type="ECO:0000313" key="3">
    <source>
        <dbReference type="EMBL" id="GGB54813.1"/>
    </source>
</evidence>
<dbReference type="PROSITE" id="PS51318">
    <property type="entry name" value="TAT"/>
    <property type="match status" value="1"/>
</dbReference>
<feature type="signal peptide" evidence="2">
    <location>
        <begin position="1"/>
        <end position="21"/>
    </location>
</feature>
<dbReference type="Pfam" id="PF03480">
    <property type="entry name" value="DctP"/>
    <property type="match status" value="1"/>
</dbReference>
<dbReference type="PANTHER" id="PTHR33376:SF5">
    <property type="entry name" value="EXTRACYTOPLASMIC SOLUTE RECEPTOR PROTEIN"/>
    <property type="match status" value="1"/>
</dbReference>
<dbReference type="NCBIfam" id="NF037995">
    <property type="entry name" value="TRAP_S1"/>
    <property type="match status" value="1"/>
</dbReference>
<keyword evidence="1 2" id="KW-0732">Signal</keyword>
<organism evidence="3 4">
    <name type="scientific">Tistrella bauzanensis</name>
    <dbReference type="NCBI Taxonomy" id="657419"/>
    <lineage>
        <taxon>Bacteria</taxon>
        <taxon>Pseudomonadati</taxon>
        <taxon>Pseudomonadota</taxon>
        <taxon>Alphaproteobacteria</taxon>
        <taxon>Geminicoccales</taxon>
        <taxon>Geminicoccaceae</taxon>
        <taxon>Tistrella</taxon>
    </lineage>
</organism>
<dbReference type="InterPro" id="IPR006311">
    <property type="entry name" value="TAT_signal"/>
</dbReference>
<name>A0ABQ1IXU3_9PROT</name>
<reference evidence="4" key="1">
    <citation type="journal article" date="2019" name="Int. J. Syst. Evol. Microbiol.">
        <title>The Global Catalogue of Microorganisms (GCM) 10K type strain sequencing project: providing services to taxonomists for standard genome sequencing and annotation.</title>
        <authorList>
            <consortium name="The Broad Institute Genomics Platform"/>
            <consortium name="The Broad Institute Genome Sequencing Center for Infectious Disease"/>
            <person name="Wu L."/>
            <person name="Ma J."/>
        </authorList>
    </citation>
    <scope>NUCLEOTIDE SEQUENCE [LARGE SCALE GENOMIC DNA]</scope>
    <source>
        <strain evidence="4">CGMCC 1.10188</strain>
    </source>
</reference>
<evidence type="ECO:0000313" key="4">
    <source>
        <dbReference type="Proteomes" id="UP000603352"/>
    </source>
</evidence>
<comment type="caution">
    <text evidence="3">The sequence shown here is derived from an EMBL/GenBank/DDBJ whole genome shotgun (WGS) entry which is preliminary data.</text>
</comment>
<sequence>MHRRDVLKGALAATVAGGALAAPAIARAQTKVRWRMPSSFPQVLDTVYGAGAFIAERVATMTDGQFEITPYAAGEIVPPLGILDGVQAGTVECGITAGFYYLGKMPALVFDTGVPFGMTPRQHMAWMQYGGGNDLMAGLYDQFNAVQFPCGNTGAQMGGWFRKPIESVDDLKGLRIRAAGYLGQIYAALGAVPQQIPGSDLYSALERGTLDAVEFVGPYDDEKLGFQKVAKYYYGPGVLELGASLCFLANSQAYAALPATFQQILKSACSESYTDMLAKYDQRNIGALRRLVASGVQLKSWTPEIMTAMQTATARLLADQAATDETFGRVHTAWKAFLDEQLLWGSVNDFAAESFIVANRGR</sequence>
<accession>A0ABQ1IXU3</accession>
<dbReference type="PIRSF" id="PIRSF039026">
    <property type="entry name" value="SiaP"/>
    <property type="match status" value="1"/>
</dbReference>
<dbReference type="InterPro" id="IPR038404">
    <property type="entry name" value="TRAP_DctP_sf"/>
</dbReference>
<dbReference type="Gene3D" id="3.40.190.10">
    <property type="entry name" value="Periplasmic binding protein-like II"/>
    <property type="match status" value="1"/>
</dbReference>
<dbReference type="Gene3D" id="3.40.190.170">
    <property type="entry name" value="Bacterial extracellular solute-binding protein, family 7"/>
    <property type="match status" value="1"/>
</dbReference>
<feature type="chain" id="PRO_5046536433" evidence="2">
    <location>
        <begin position="22"/>
        <end position="362"/>
    </location>
</feature>
<dbReference type="RefSeq" id="WP_188581145.1">
    <property type="nucleotide sequence ID" value="NZ_BMDZ01000059.1"/>
</dbReference>
<dbReference type="PANTHER" id="PTHR33376">
    <property type="match status" value="1"/>
</dbReference>
<evidence type="ECO:0000256" key="1">
    <source>
        <dbReference type="ARBA" id="ARBA00022729"/>
    </source>
</evidence>
<dbReference type="InterPro" id="IPR018389">
    <property type="entry name" value="DctP_fam"/>
</dbReference>
<protein>
    <submittedName>
        <fullName evidence="3">ABC transporter substrate-binding protein</fullName>
    </submittedName>
</protein>
<keyword evidence="4" id="KW-1185">Reference proteome</keyword>
<dbReference type="Proteomes" id="UP000603352">
    <property type="component" value="Unassembled WGS sequence"/>
</dbReference>
<gene>
    <name evidence="3" type="ORF">GCM10011505_39770</name>
</gene>
<dbReference type="EMBL" id="BMDZ01000059">
    <property type="protein sequence ID" value="GGB54813.1"/>
    <property type="molecule type" value="Genomic_DNA"/>
</dbReference>